<evidence type="ECO:0000256" key="3">
    <source>
        <dbReference type="ARBA" id="ARBA00022692"/>
    </source>
</evidence>
<evidence type="ECO:0000256" key="6">
    <source>
        <dbReference type="SAM" id="Phobius"/>
    </source>
</evidence>
<comment type="caution">
    <text evidence="8">The sequence shown here is derived from an EMBL/GenBank/DDBJ whole genome shotgun (WGS) entry which is preliminary data.</text>
</comment>
<dbReference type="CDD" id="cd17326">
    <property type="entry name" value="MFS_MFSD8"/>
    <property type="match status" value="1"/>
</dbReference>
<dbReference type="InterPro" id="IPR051068">
    <property type="entry name" value="MFS_Domain-Containing_Protein"/>
</dbReference>
<feature type="transmembrane region" description="Helical" evidence="6">
    <location>
        <begin position="340"/>
        <end position="361"/>
    </location>
</feature>
<proteinExistence type="predicted"/>
<gene>
    <name evidence="8" type="primary">MFSD8_1</name>
    <name evidence="8" type="ORF">SK128_006917</name>
</gene>
<dbReference type="Proteomes" id="UP001381693">
    <property type="component" value="Unassembled WGS sequence"/>
</dbReference>
<dbReference type="Pfam" id="PF07690">
    <property type="entry name" value="MFS_1"/>
    <property type="match status" value="2"/>
</dbReference>
<evidence type="ECO:0000256" key="4">
    <source>
        <dbReference type="ARBA" id="ARBA00022989"/>
    </source>
</evidence>
<comment type="subcellular location">
    <subcellularLocation>
        <location evidence="1">Endomembrane system</location>
        <topology evidence="1">Multi-pass membrane protein</topology>
    </subcellularLocation>
</comment>
<protein>
    <submittedName>
        <fullName evidence="8">Major facilitator superfamily domain-containing protein 8</fullName>
    </submittedName>
</protein>
<feature type="transmembrane region" description="Helical" evidence="6">
    <location>
        <begin position="164"/>
        <end position="184"/>
    </location>
</feature>
<sequence>MPSKEFCEDGMDGNAQDGLIKPNADAVTFTSANNEGGGVTLPILGDAVTTVQYETNEERKARRRSHYVVYFTTFIGSVGFSIVLTGVWPYVQQLDSGVSKEFLGWVIAVNPLGQMLASPLLGLWANKAGSSRGPLLFTVALNILGNALYAILSVFGSAARAMMVFARFLVGVSFANMAIIRSYIAASTTTSERTSAVAFTSAAQGCGFIIGPALQAAIAVSFASDSEAAADVLEYQLDDETPVVEWNMYTAAGWSAAFLGFINFFLFLPCVFQEHHIAAKEAQFHKSSNETNENLPKPDYLTVVSSLVTFYIVQFVFVLIEVLLVPLCIDMYAWSDETTLTIIGVGLCIAGLVATAMFASVGTLAKKFDERKLYIWLGLVPLLLSMGCFFPVGSTYPKIQNCTYSNKSIQREARSMPDVNLEVIKIPVDFQNYKYFRNTVDNFISEESESFSNEIPQLARFGRTRRNIRRREKKCSDTGCPPEQEWCKYTPIIEIPQLVVACFIAFIGYPVAFSMSSSLYSKLLGPKPQGVWMGILTSTGSLSRMTGPIFVSYMYTTLGTRWTFGLLFFVMIFTVLLISLFFRRLVPMKITST</sequence>
<evidence type="ECO:0000256" key="1">
    <source>
        <dbReference type="ARBA" id="ARBA00004127"/>
    </source>
</evidence>
<feature type="transmembrane region" description="Helical" evidence="6">
    <location>
        <begin position="102"/>
        <end position="123"/>
    </location>
</feature>
<dbReference type="PANTHER" id="PTHR23510">
    <property type="entry name" value="INNER MEMBRANE TRANSPORT PROTEIN YAJR"/>
    <property type="match status" value="1"/>
</dbReference>
<feature type="transmembrane region" description="Helical" evidence="6">
    <location>
        <begin position="67"/>
        <end position="90"/>
    </location>
</feature>
<feature type="transmembrane region" description="Helical" evidence="6">
    <location>
        <begin position="498"/>
        <end position="520"/>
    </location>
</feature>
<dbReference type="EMBL" id="JAXCGZ010000127">
    <property type="protein sequence ID" value="KAK7086631.1"/>
    <property type="molecule type" value="Genomic_DNA"/>
</dbReference>
<dbReference type="InterPro" id="IPR036259">
    <property type="entry name" value="MFS_trans_sf"/>
</dbReference>
<name>A0AAN9AGV6_HALRR</name>
<feature type="transmembrane region" description="Helical" evidence="6">
    <location>
        <begin position="251"/>
        <end position="272"/>
    </location>
</feature>
<feature type="domain" description="Major facilitator superfamily (MFS) profile" evidence="7">
    <location>
        <begin position="65"/>
        <end position="590"/>
    </location>
</feature>
<evidence type="ECO:0000256" key="5">
    <source>
        <dbReference type="ARBA" id="ARBA00023136"/>
    </source>
</evidence>
<dbReference type="GO" id="GO:0012505">
    <property type="term" value="C:endomembrane system"/>
    <property type="evidence" value="ECO:0007669"/>
    <property type="project" value="UniProtKB-SubCell"/>
</dbReference>
<keyword evidence="4 6" id="KW-1133">Transmembrane helix</keyword>
<reference evidence="8 9" key="1">
    <citation type="submission" date="2023-11" db="EMBL/GenBank/DDBJ databases">
        <title>Halocaridina rubra genome assembly.</title>
        <authorList>
            <person name="Smith C."/>
        </authorList>
    </citation>
    <scope>NUCLEOTIDE SEQUENCE [LARGE SCALE GENOMIC DNA]</scope>
    <source>
        <strain evidence="8">EP-1</strain>
        <tissue evidence="8">Whole</tissue>
    </source>
</reference>
<dbReference type="GO" id="GO:0005765">
    <property type="term" value="C:lysosomal membrane"/>
    <property type="evidence" value="ECO:0007669"/>
    <property type="project" value="TreeGrafter"/>
</dbReference>
<dbReference type="InterPro" id="IPR020846">
    <property type="entry name" value="MFS_dom"/>
</dbReference>
<keyword evidence="5 6" id="KW-0472">Membrane</keyword>
<dbReference type="AlphaFoldDB" id="A0AAN9AGV6"/>
<dbReference type="Gene3D" id="1.20.1250.20">
    <property type="entry name" value="MFS general substrate transporter like domains"/>
    <property type="match status" value="2"/>
</dbReference>
<feature type="transmembrane region" description="Helical" evidence="6">
    <location>
        <begin position="135"/>
        <end position="158"/>
    </location>
</feature>
<keyword evidence="2" id="KW-0813">Transport</keyword>
<dbReference type="PANTHER" id="PTHR23510:SF3">
    <property type="entry name" value="MAJOR FACILITATOR SUPERFAMILY DOMAIN-CONTAINING PROTEIN 8"/>
    <property type="match status" value="1"/>
</dbReference>
<dbReference type="PROSITE" id="PS50850">
    <property type="entry name" value="MFS"/>
    <property type="match status" value="1"/>
</dbReference>
<feature type="transmembrane region" description="Helical" evidence="6">
    <location>
        <begin position="300"/>
        <end position="320"/>
    </location>
</feature>
<evidence type="ECO:0000313" key="9">
    <source>
        <dbReference type="Proteomes" id="UP001381693"/>
    </source>
</evidence>
<keyword evidence="9" id="KW-1185">Reference proteome</keyword>
<feature type="transmembrane region" description="Helical" evidence="6">
    <location>
        <begin position="373"/>
        <end position="392"/>
    </location>
</feature>
<dbReference type="GO" id="GO:0022857">
    <property type="term" value="F:transmembrane transporter activity"/>
    <property type="evidence" value="ECO:0007669"/>
    <property type="project" value="InterPro"/>
</dbReference>
<evidence type="ECO:0000256" key="2">
    <source>
        <dbReference type="ARBA" id="ARBA00022448"/>
    </source>
</evidence>
<accession>A0AAN9AGV6</accession>
<evidence type="ECO:0000259" key="7">
    <source>
        <dbReference type="PROSITE" id="PS50850"/>
    </source>
</evidence>
<keyword evidence="3 6" id="KW-0812">Transmembrane</keyword>
<dbReference type="InterPro" id="IPR011701">
    <property type="entry name" value="MFS"/>
</dbReference>
<feature type="transmembrane region" description="Helical" evidence="6">
    <location>
        <begin position="562"/>
        <end position="582"/>
    </location>
</feature>
<dbReference type="SUPFAM" id="SSF103473">
    <property type="entry name" value="MFS general substrate transporter"/>
    <property type="match status" value="1"/>
</dbReference>
<evidence type="ECO:0000313" key="8">
    <source>
        <dbReference type="EMBL" id="KAK7086631.1"/>
    </source>
</evidence>
<organism evidence="8 9">
    <name type="scientific">Halocaridina rubra</name>
    <name type="common">Hawaiian red shrimp</name>
    <dbReference type="NCBI Taxonomy" id="373956"/>
    <lineage>
        <taxon>Eukaryota</taxon>
        <taxon>Metazoa</taxon>
        <taxon>Ecdysozoa</taxon>
        <taxon>Arthropoda</taxon>
        <taxon>Crustacea</taxon>
        <taxon>Multicrustacea</taxon>
        <taxon>Malacostraca</taxon>
        <taxon>Eumalacostraca</taxon>
        <taxon>Eucarida</taxon>
        <taxon>Decapoda</taxon>
        <taxon>Pleocyemata</taxon>
        <taxon>Caridea</taxon>
        <taxon>Atyoidea</taxon>
        <taxon>Atyidae</taxon>
        <taxon>Halocaridina</taxon>
    </lineage>
</organism>